<gene>
    <name evidence="2" type="ORF">FOVG_18440</name>
</gene>
<evidence type="ECO:0000313" key="2">
    <source>
        <dbReference type="EMBL" id="EXA30177.1"/>
    </source>
</evidence>
<evidence type="ECO:0000256" key="1">
    <source>
        <dbReference type="SAM" id="Phobius"/>
    </source>
</evidence>
<dbReference type="AlphaFoldDB" id="W9NJH0"/>
<sequence length="534" mass="59123">MVLVIQIDGRPFKIGSGSTVFTFHSRLYQAQVTGLLSLALVTLRLVAGTGSALLACRIIFILLEKHGITLVELTRLLSLRVPILPAVKTETSLRWSLWATCAIILMWPHSFAAPLASSSLSWIPGITLLNKETPALIGEIGPHTDWPVILYDDTRATAVISAAAMTANEPYYAFRPDRIHLRRYFNTSEYMPTGSRVNLQLPYFDADVRWIDASSTNMSIYAGNAEYSDGDWWQSSSQELSPLMVLLHLTLASAKEIDAAQQQSSLESSPPVAQRQVQIINGDKELVYYDCYMLAEVAITAGMYPARDCKVVTSDTTSQSYATCSVRRNDEALENDWLASLALEFTSETLKYTVLQNFSQPWISSDLDDYVTGMLTLGYHASWSALMKRLWNETEPISFKASEPVVFVAVQKVKLYIWLGMNATLTLSAILVFGASMTEKTKTVRGTALAPLAMDLSDIVHSPGAQGFCNAVSLSRQDNELPRMRWQGSALINRNESEGGDGNKFCSRKVVFADDAPLARTMDMELDSLSGLRY</sequence>
<keyword evidence="1" id="KW-1133">Transmembrane helix</keyword>
<accession>W9NJH0</accession>
<protein>
    <submittedName>
        <fullName evidence="2">Uncharacterized protein</fullName>
    </submittedName>
</protein>
<proteinExistence type="predicted"/>
<dbReference type="EMBL" id="KI981261">
    <property type="protein sequence ID" value="EXA30177.1"/>
    <property type="molecule type" value="Genomic_DNA"/>
</dbReference>
<dbReference type="HOGENOM" id="CLU_039321_0_0_1"/>
<organism evidence="2">
    <name type="scientific">Fusarium oxysporum f. sp. pisi HDV247</name>
    <dbReference type="NCBI Taxonomy" id="1080344"/>
    <lineage>
        <taxon>Eukaryota</taxon>
        <taxon>Fungi</taxon>
        <taxon>Dikarya</taxon>
        <taxon>Ascomycota</taxon>
        <taxon>Pezizomycotina</taxon>
        <taxon>Sordariomycetes</taxon>
        <taxon>Hypocreomycetidae</taxon>
        <taxon>Hypocreales</taxon>
        <taxon>Nectriaceae</taxon>
        <taxon>Fusarium</taxon>
        <taxon>Fusarium oxysporum species complex</taxon>
    </lineage>
</organism>
<name>W9NJH0_FUSOX</name>
<dbReference type="Proteomes" id="UP000030751">
    <property type="component" value="Unassembled WGS sequence"/>
</dbReference>
<reference evidence="2" key="2">
    <citation type="submission" date="2014-02" db="EMBL/GenBank/DDBJ databases">
        <title>Annotation of the Genome Sequence of Fusarium oxysporum HDV247.</title>
        <authorList>
            <consortium name="The Broad Institute Genomics Platform"/>
            <person name="Ma L.-J."/>
            <person name="Corby-Kistler H."/>
            <person name="Broz K."/>
            <person name="Gale L.R."/>
            <person name="Jonkers W."/>
            <person name="O'Donnell K."/>
            <person name="Ploetz R."/>
            <person name="Steinberg C."/>
            <person name="Schwartz D.C."/>
            <person name="VanEtten H."/>
            <person name="Zhou S."/>
            <person name="Young S.K."/>
            <person name="Zeng Q."/>
            <person name="Gargeya S."/>
            <person name="Fitzgerald M."/>
            <person name="Abouelleil A."/>
            <person name="Alvarado L."/>
            <person name="Chapman S.B."/>
            <person name="Gainer-Dewar J."/>
            <person name="Goldberg J."/>
            <person name="Griggs A."/>
            <person name="Gujja S."/>
            <person name="Hansen M."/>
            <person name="Howarth C."/>
            <person name="Imamovic A."/>
            <person name="Ireland A."/>
            <person name="Larimer J."/>
            <person name="McCowan C."/>
            <person name="Murphy C."/>
            <person name="Pearson M."/>
            <person name="Poon T.W."/>
            <person name="Priest M."/>
            <person name="Roberts A."/>
            <person name="Saif S."/>
            <person name="Shea T."/>
            <person name="Sykes S."/>
            <person name="Wortman J."/>
            <person name="Nusbaum C."/>
            <person name="Birren B."/>
        </authorList>
    </citation>
    <scope>NUCLEOTIDE SEQUENCE</scope>
    <source>
        <strain evidence="2">HDV247</strain>
    </source>
</reference>
<keyword evidence="1" id="KW-0472">Membrane</keyword>
<keyword evidence="1" id="KW-0812">Transmembrane</keyword>
<feature type="transmembrane region" description="Helical" evidence="1">
    <location>
        <begin position="415"/>
        <end position="435"/>
    </location>
</feature>
<dbReference type="OrthoDB" id="5378430at2759"/>
<reference evidence="2" key="1">
    <citation type="submission" date="2011-10" db="EMBL/GenBank/DDBJ databases">
        <title>The Genome Sequence of Fusarium oxysporum HDV247.</title>
        <authorList>
            <consortium name="The Broad Institute Genome Sequencing Platform"/>
            <person name="Ma L.-J."/>
            <person name="Gale L.R."/>
            <person name="Schwartz D.C."/>
            <person name="Zhou S."/>
            <person name="Corby-Kistler H."/>
            <person name="Young S.K."/>
            <person name="Zeng Q."/>
            <person name="Gargeya S."/>
            <person name="Fitzgerald M."/>
            <person name="Haas B."/>
            <person name="Abouelleil A."/>
            <person name="Alvarado L."/>
            <person name="Arachchi H.M."/>
            <person name="Berlin A."/>
            <person name="Brown A."/>
            <person name="Chapman S.B."/>
            <person name="Chen Z."/>
            <person name="Dunbar C."/>
            <person name="Freedman E."/>
            <person name="Gearin G."/>
            <person name="Goldberg J."/>
            <person name="Griggs A."/>
            <person name="Gujja S."/>
            <person name="Heiman D."/>
            <person name="Howarth C."/>
            <person name="Larson L."/>
            <person name="Lui A."/>
            <person name="MacDonald P.J.P."/>
            <person name="Montmayeur A."/>
            <person name="Murphy C."/>
            <person name="Neiman D."/>
            <person name="Pearson M."/>
            <person name="Priest M."/>
            <person name="Roberts A."/>
            <person name="Saif S."/>
            <person name="Shea T."/>
            <person name="Shenoy N."/>
            <person name="Sisk P."/>
            <person name="Stolte C."/>
            <person name="Sykes S."/>
            <person name="Wortman J."/>
            <person name="Nusbaum C."/>
            <person name="Birren B."/>
        </authorList>
    </citation>
    <scope>NUCLEOTIDE SEQUENCE [LARGE SCALE GENOMIC DNA]</scope>
    <source>
        <strain evidence="2">HDV247</strain>
    </source>
</reference>